<name>A0A834I854_RHYFE</name>
<dbReference type="InterPro" id="IPR006047">
    <property type="entry name" value="GH13_cat_dom"/>
</dbReference>
<feature type="domain" description="Glycosyl hydrolase family 13 catalytic" evidence="1">
    <location>
        <begin position="1"/>
        <end position="197"/>
    </location>
</feature>
<dbReference type="EMBL" id="JAACXV010012065">
    <property type="protein sequence ID" value="KAF7274804.1"/>
    <property type="molecule type" value="Genomic_DNA"/>
</dbReference>
<evidence type="ECO:0000313" key="2">
    <source>
        <dbReference type="EMBL" id="KAF7274804.1"/>
    </source>
</evidence>
<protein>
    <recommendedName>
        <fullName evidence="1">Glycosyl hydrolase family 13 catalytic domain-containing protein</fullName>
    </recommendedName>
</protein>
<evidence type="ECO:0000313" key="3">
    <source>
        <dbReference type="Proteomes" id="UP000625711"/>
    </source>
</evidence>
<keyword evidence="3" id="KW-1185">Reference proteome</keyword>
<dbReference type="Gene3D" id="3.20.20.80">
    <property type="entry name" value="Glycosidases"/>
    <property type="match status" value="1"/>
</dbReference>
<accession>A0A834I854</accession>
<dbReference type="PANTHER" id="PTHR10357">
    <property type="entry name" value="ALPHA-AMYLASE FAMILY MEMBER"/>
    <property type="match status" value="1"/>
</dbReference>
<reference evidence="2" key="1">
    <citation type="submission" date="2020-08" db="EMBL/GenBank/DDBJ databases">
        <title>Genome sequencing and assembly of the red palm weevil Rhynchophorus ferrugineus.</title>
        <authorList>
            <person name="Dias G.B."/>
            <person name="Bergman C.M."/>
            <person name="Manee M."/>
        </authorList>
    </citation>
    <scope>NUCLEOTIDE SEQUENCE</scope>
    <source>
        <strain evidence="2">AA-2017</strain>
        <tissue evidence="2">Whole larva</tissue>
    </source>
</reference>
<dbReference type="SUPFAM" id="SSF51445">
    <property type="entry name" value="(Trans)glycosidases"/>
    <property type="match status" value="1"/>
</dbReference>
<dbReference type="InterPro" id="IPR017853">
    <property type="entry name" value="GH"/>
</dbReference>
<dbReference type="AlphaFoldDB" id="A0A834I854"/>
<dbReference type="PANTHER" id="PTHR10357:SF179">
    <property type="entry name" value="NEUTRAL AND BASIC AMINO ACID TRANSPORT PROTEIN RBAT"/>
    <property type="match status" value="1"/>
</dbReference>
<dbReference type="OrthoDB" id="1740265at2759"/>
<sequence length="283" mass="31930">MMTEVYSNIDTTMLYYGTPDGSRLGAHFTFNFWTFIMGLSKGFSGSDLAASVQNWLDHVPSAYTSNWVLGNHDQTRVSTRLGPENIDALNMLVALLPGIQVTYNGEEIGQENGEVTCEEGYDPQAIKNCSTFNETSRDFQRTPIQWDTTVNAGFNDGAKPWLPVSSKYLQTNLADQEGDNLNSHYNIYRQLLNMRHDFKDGFQDLNIQGTSELLSLEKVLPNGNVYNYIFNVQDNEYVFSDDADIPGEVVIRSSNSEYNQGDAFNASQPLKPREAVIFKKFNY</sequence>
<evidence type="ECO:0000259" key="1">
    <source>
        <dbReference type="Pfam" id="PF00128"/>
    </source>
</evidence>
<dbReference type="Pfam" id="PF00128">
    <property type="entry name" value="Alpha-amylase"/>
    <property type="match status" value="1"/>
</dbReference>
<dbReference type="GO" id="GO:0005975">
    <property type="term" value="P:carbohydrate metabolic process"/>
    <property type="evidence" value="ECO:0007669"/>
    <property type="project" value="InterPro"/>
</dbReference>
<proteinExistence type="predicted"/>
<dbReference type="Proteomes" id="UP000625711">
    <property type="component" value="Unassembled WGS sequence"/>
</dbReference>
<comment type="caution">
    <text evidence="2">The sequence shown here is derived from an EMBL/GenBank/DDBJ whole genome shotgun (WGS) entry which is preliminary data.</text>
</comment>
<gene>
    <name evidence="2" type="ORF">GWI33_012527</name>
</gene>
<organism evidence="2 3">
    <name type="scientific">Rhynchophorus ferrugineus</name>
    <name type="common">Red palm weevil</name>
    <name type="synonym">Curculio ferrugineus</name>
    <dbReference type="NCBI Taxonomy" id="354439"/>
    <lineage>
        <taxon>Eukaryota</taxon>
        <taxon>Metazoa</taxon>
        <taxon>Ecdysozoa</taxon>
        <taxon>Arthropoda</taxon>
        <taxon>Hexapoda</taxon>
        <taxon>Insecta</taxon>
        <taxon>Pterygota</taxon>
        <taxon>Neoptera</taxon>
        <taxon>Endopterygota</taxon>
        <taxon>Coleoptera</taxon>
        <taxon>Polyphaga</taxon>
        <taxon>Cucujiformia</taxon>
        <taxon>Curculionidae</taxon>
        <taxon>Dryophthorinae</taxon>
        <taxon>Rhynchophorus</taxon>
    </lineage>
</organism>